<evidence type="ECO:0000256" key="5">
    <source>
        <dbReference type="SAM" id="Phobius"/>
    </source>
</evidence>
<feature type="transmembrane region" description="Helical" evidence="5">
    <location>
        <begin position="33"/>
        <end position="53"/>
    </location>
</feature>
<dbReference type="RefSeq" id="WP_405336244.1">
    <property type="nucleotide sequence ID" value="NZ_JBANFI010000001.1"/>
</dbReference>
<dbReference type="EMBL" id="JBANFI010000001">
    <property type="protein sequence ID" value="MFK7159609.1"/>
    <property type="molecule type" value="Genomic_DNA"/>
</dbReference>
<proteinExistence type="predicted"/>
<feature type="transmembrane region" description="Helical" evidence="5">
    <location>
        <begin position="205"/>
        <end position="230"/>
    </location>
</feature>
<feature type="transmembrane region" description="Helical" evidence="5">
    <location>
        <begin position="147"/>
        <end position="170"/>
    </location>
</feature>
<reference evidence="6 7" key="1">
    <citation type="submission" date="2024-02" db="EMBL/GenBank/DDBJ databases">
        <title>Marinospirillum sp. MEB 164 isolated from Lonar lake sediment.</title>
        <authorList>
            <person name="Joshi A."/>
            <person name="Thite S."/>
        </authorList>
    </citation>
    <scope>NUCLEOTIDE SEQUENCE [LARGE SCALE GENOMIC DNA]</scope>
    <source>
        <strain evidence="6 7">MEB164</strain>
    </source>
</reference>
<evidence type="ECO:0000256" key="4">
    <source>
        <dbReference type="ARBA" id="ARBA00023136"/>
    </source>
</evidence>
<feature type="transmembrane region" description="Helical" evidence="5">
    <location>
        <begin position="182"/>
        <end position="199"/>
    </location>
</feature>
<protein>
    <submittedName>
        <fullName evidence="6">LrgB family protein</fullName>
    </submittedName>
</protein>
<evidence type="ECO:0000256" key="2">
    <source>
        <dbReference type="ARBA" id="ARBA00022692"/>
    </source>
</evidence>
<dbReference type="Pfam" id="PF04172">
    <property type="entry name" value="LrgB"/>
    <property type="match status" value="1"/>
</dbReference>
<gene>
    <name evidence="6" type="ORF">V6U78_00970</name>
</gene>
<evidence type="ECO:0000256" key="3">
    <source>
        <dbReference type="ARBA" id="ARBA00022989"/>
    </source>
</evidence>
<evidence type="ECO:0000256" key="1">
    <source>
        <dbReference type="ARBA" id="ARBA00004141"/>
    </source>
</evidence>
<keyword evidence="3 5" id="KW-1133">Transmembrane helix</keyword>
<name>A0ABW8PUL4_9GAMM</name>
<accession>A0ABW8PUL4</accession>
<keyword evidence="7" id="KW-1185">Reference proteome</keyword>
<dbReference type="PANTHER" id="PTHR30249:SF0">
    <property type="entry name" value="PLASTIDAL GLYCOLATE_GLYCERATE TRANSLOCATOR 1, CHLOROPLASTIC"/>
    <property type="match status" value="1"/>
</dbReference>
<comment type="subcellular location">
    <subcellularLocation>
        <location evidence="1">Membrane</location>
        <topology evidence="1">Multi-pass membrane protein</topology>
    </subcellularLocation>
</comment>
<dbReference type="InterPro" id="IPR007300">
    <property type="entry name" value="CidB/LrgB"/>
</dbReference>
<dbReference type="Proteomes" id="UP001621714">
    <property type="component" value="Unassembled WGS sequence"/>
</dbReference>
<comment type="caution">
    <text evidence="6">The sequence shown here is derived from an EMBL/GenBank/DDBJ whole genome shotgun (WGS) entry which is preliminary data.</text>
</comment>
<sequence length="231" mass="24484">MMSLLTQHPLFGLLITLLGYQLALELRRLWPSVLLQPVLVGVGVVLLILYAVQMDFATYSASVDLLWLFLGPATVALAVPLYSQLARIRQYFWPLLIALLVGGLTTVSLVLALAWMLGADQALLAALAPKSVTSPIAMLLAQDLGGAPALAAVFVMLTGVLGAILAPLLLKWAGIDLPAARGLSLGLNAHAVGIATALQEGEETAAFAALAMSLTGALTAIFLPLIYWWWF</sequence>
<keyword evidence="2 5" id="KW-0812">Transmembrane</keyword>
<dbReference type="PANTHER" id="PTHR30249">
    <property type="entry name" value="PUTATIVE SEROTONIN TRANSPORTER"/>
    <property type="match status" value="1"/>
</dbReference>
<evidence type="ECO:0000313" key="6">
    <source>
        <dbReference type="EMBL" id="MFK7159609.1"/>
    </source>
</evidence>
<organism evidence="6 7">
    <name type="scientific">Marinospirillum alkalitolerans</name>
    <dbReference type="NCBI Taxonomy" id="3123374"/>
    <lineage>
        <taxon>Bacteria</taxon>
        <taxon>Pseudomonadati</taxon>
        <taxon>Pseudomonadota</taxon>
        <taxon>Gammaproteobacteria</taxon>
        <taxon>Oceanospirillales</taxon>
        <taxon>Oceanospirillaceae</taxon>
        <taxon>Marinospirillum</taxon>
    </lineage>
</organism>
<feature type="transmembrane region" description="Helical" evidence="5">
    <location>
        <begin position="65"/>
        <end position="85"/>
    </location>
</feature>
<feature type="transmembrane region" description="Helical" evidence="5">
    <location>
        <begin position="91"/>
        <end position="115"/>
    </location>
</feature>
<evidence type="ECO:0000313" key="7">
    <source>
        <dbReference type="Proteomes" id="UP001621714"/>
    </source>
</evidence>
<keyword evidence="4 5" id="KW-0472">Membrane</keyword>